<organism evidence="2 3">
    <name type="scientific">Jeotgalibaca porci</name>
    <dbReference type="NCBI Taxonomy" id="1868793"/>
    <lineage>
        <taxon>Bacteria</taxon>
        <taxon>Bacillati</taxon>
        <taxon>Bacillota</taxon>
        <taxon>Bacilli</taxon>
        <taxon>Lactobacillales</taxon>
        <taxon>Carnobacteriaceae</taxon>
        <taxon>Jeotgalibaca</taxon>
    </lineage>
</organism>
<dbReference type="RefSeq" id="WP_166063814.1">
    <property type="nucleotide sequence ID" value="NZ_CP049890.1"/>
</dbReference>
<geneLocation type="plasmid" evidence="2 3">
    <name>p_unnamed1</name>
</geneLocation>
<proteinExistence type="predicted"/>
<evidence type="ECO:0000313" key="2">
    <source>
        <dbReference type="EMBL" id="QIK52793.1"/>
    </source>
</evidence>
<keyword evidence="2" id="KW-0614">Plasmid</keyword>
<feature type="region of interest" description="Disordered" evidence="1">
    <location>
        <begin position="173"/>
        <end position="212"/>
    </location>
</feature>
<evidence type="ECO:0000256" key="1">
    <source>
        <dbReference type="SAM" id="MobiDB-lite"/>
    </source>
</evidence>
<gene>
    <name evidence="2" type="ORF">G7058_11745</name>
</gene>
<feature type="compositionally biased region" description="Basic and acidic residues" evidence="1">
    <location>
        <begin position="202"/>
        <end position="212"/>
    </location>
</feature>
<dbReference type="AlphaFoldDB" id="A0A6G7WKL1"/>
<dbReference type="Proteomes" id="UP000501830">
    <property type="component" value="Plasmid p_unnamed1"/>
</dbReference>
<accession>A0A6G7WKL1</accession>
<protein>
    <submittedName>
        <fullName evidence="2">Uncharacterized protein</fullName>
    </submittedName>
</protein>
<dbReference type="EMBL" id="CP049890">
    <property type="protein sequence ID" value="QIK52793.1"/>
    <property type="molecule type" value="Genomic_DNA"/>
</dbReference>
<name>A0A6G7WKL1_9LACT</name>
<sequence>MIVEKWFDKTSPVLILRDHEKGLVYDAALQAKPPSEQKRLLQEEGQPLVPLRHMLLEQHAKRQLIIHPFRFQRFLENRGEHAAVPHVRAVDFSDIHTNSRILLNELTFIGASVAQGFIDFYGIEIAGIVASYERRLRIISEENKETGQTAVYISKLSQGHVKHLSPDLQTPETAQETLRHFQKQQAANRRVATDSPSMTLTQKREDDPYEKE</sequence>
<dbReference type="KEGG" id="jpo:G7058_11745"/>
<reference evidence="2 3" key="1">
    <citation type="journal article" date="2017" name="Int. J. Syst. Evol. Microbiol.">
        <title>Jeotgalibaca porci sp. nov. and Jeotgalibaca arthritidis sp. nov., isolated from pigs, and emended description of the genus Jeotgalibaca.</title>
        <authorList>
            <person name="Zamora L."/>
            <person name="Perez-Sancho M."/>
            <person name="Dominguez L."/>
            <person name="Fernandez-Garayzabal J.F."/>
            <person name="Vela A.I."/>
        </authorList>
    </citation>
    <scope>NUCLEOTIDE SEQUENCE [LARGE SCALE GENOMIC DNA]</scope>
    <source>
        <strain evidence="2 3">CCUG 69148</strain>
        <plasmid evidence="2 3">p_unnamed1</plasmid>
    </source>
</reference>
<keyword evidence="3" id="KW-1185">Reference proteome</keyword>
<evidence type="ECO:0000313" key="3">
    <source>
        <dbReference type="Proteomes" id="UP000501830"/>
    </source>
</evidence>
<dbReference type="GeneID" id="94553961"/>